<dbReference type="PANTHER" id="PTHR31852">
    <property type="entry name" value="LATE EMBRYOGENESIS ABUNDANT (LEA) HYDROXYPROLINE-RICH GLYCOPROTEIN FAMILY"/>
    <property type="match status" value="1"/>
</dbReference>
<feature type="transmembrane region" description="Helical" evidence="1">
    <location>
        <begin position="42"/>
        <end position="65"/>
    </location>
</feature>
<organism evidence="3 4">
    <name type="scientific">Sphenostylis stenocarpa</name>
    <dbReference type="NCBI Taxonomy" id="92480"/>
    <lineage>
        <taxon>Eukaryota</taxon>
        <taxon>Viridiplantae</taxon>
        <taxon>Streptophyta</taxon>
        <taxon>Embryophyta</taxon>
        <taxon>Tracheophyta</taxon>
        <taxon>Spermatophyta</taxon>
        <taxon>Magnoliopsida</taxon>
        <taxon>eudicotyledons</taxon>
        <taxon>Gunneridae</taxon>
        <taxon>Pentapetalae</taxon>
        <taxon>rosids</taxon>
        <taxon>fabids</taxon>
        <taxon>Fabales</taxon>
        <taxon>Fabaceae</taxon>
        <taxon>Papilionoideae</taxon>
        <taxon>50 kb inversion clade</taxon>
        <taxon>NPAAA clade</taxon>
        <taxon>indigoferoid/millettioid clade</taxon>
        <taxon>Phaseoleae</taxon>
        <taxon>Sphenostylis</taxon>
    </lineage>
</organism>
<name>A0AA86RSR4_9FABA</name>
<protein>
    <recommendedName>
        <fullName evidence="2">Late embryogenesis abundant protein LEA-2 subgroup domain-containing protein</fullName>
    </recommendedName>
</protein>
<keyword evidence="1" id="KW-0812">Transmembrane</keyword>
<dbReference type="InterPro" id="IPR055301">
    <property type="entry name" value="Lea14-like_2"/>
</dbReference>
<sequence length="222" mass="24886">MSETMPKSLWNPAGRYANNSITTEELIAVFPSRKKDKKSSKCLVYTLAIFVAILFVCLIFAFVTFRLGDPKIEFKSARLMQKSSSTNYRNVSSTSPFNVTIIARVSLTNPNLGSFHYGTSTVSVLYGTSSVRVGASKLKGATLEAKETKEMDLTIHMRFGKKVLVKEDAPNNIHSDMFKLRSYAKLSGTLHVLNMLKKRKTIQMSCILNLNFTSFSTQHFQC</sequence>
<keyword evidence="1" id="KW-0472">Membrane</keyword>
<proteinExistence type="predicted"/>
<evidence type="ECO:0000313" key="3">
    <source>
        <dbReference type="EMBL" id="CAJ1927606.1"/>
    </source>
</evidence>
<keyword evidence="4" id="KW-1185">Reference proteome</keyword>
<reference evidence="3" key="1">
    <citation type="submission" date="2023-10" db="EMBL/GenBank/DDBJ databases">
        <authorList>
            <person name="Domelevo Entfellner J.-B."/>
        </authorList>
    </citation>
    <scope>NUCLEOTIDE SEQUENCE</scope>
</reference>
<accession>A0AA86RSR4</accession>
<dbReference type="Proteomes" id="UP001189624">
    <property type="component" value="Chromosome 2"/>
</dbReference>
<keyword evidence="1" id="KW-1133">Transmembrane helix</keyword>
<dbReference type="Pfam" id="PF03168">
    <property type="entry name" value="LEA_2"/>
    <property type="match status" value="1"/>
</dbReference>
<feature type="domain" description="Late embryogenesis abundant protein LEA-2 subgroup" evidence="2">
    <location>
        <begin position="105"/>
        <end position="206"/>
    </location>
</feature>
<dbReference type="EMBL" id="OY731399">
    <property type="protein sequence ID" value="CAJ1927606.1"/>
    <property type="molecule type" value="Genomic_DNA"/>
</dbReference>
<gene>
    <name evidence="3" type="ORF">AYBTSS11_LOCUS4099</name>
</gene>
<evidence type="ECO:0000256" key="1">
    <source>
        <dbReference type="SAM" id="Phobius"/>
    </source>
</evidence>
<evidence type="ECO:0000259" key="2">
    <source>
        <dbReference type="Pfam" id="PF03168"/>
    </source>
</evidence>
<dbReference type="AlphaFoldDB" id="A0AA86RSR4"/>
<evidence type="ECO:0000313" key="4">
    <source>
        <dbReference type="Proteomes" id="UP001189624"/>
    </source>
</evidence>
<dbReference type="InterPro" id="IPR004864">
    <property type="entry name" value="LEA_2"/>
</dbReference>
<dbReference type="Gramene" id="rna-AYBTSS11_LOCUS4099">
    <property type="protein sequence ID" value="CAJ1927606.1"/>
    <property type="gene ID" value="gene-AYBTSS11_LOCUS4099"/>
</dbReference>